<evidence type="ECO:0000313" key="2">
    <source>
        <dbReference type="EMBL" id="CUI17136.1"/>
    </source>
</evidence>
<dbReference type="EMBL" id="LN879502">
    <property type="protein sequence ID" value="CUI17136.1"/>
    <property type="molecule type" value="Genomic_DNA"/>
</dbReference>
<dbReference type="InParanoid" id="A0A0U5ESG2"/>
<sequence length="138" mass="15439">MIEAIRYYGSHTILDTITEAVSAVISTIVNAVDATINRIAVQIIMTTPLFYLHHNLFTLGFVIGFVFDRQVREVVEKVNVVYNAQRSFIERVLFIGGGSVLALLTMPTSIVIATLYYSAKWGALLYTRSRQQQIPQGV</sequence>
<dbReference type="Proteomes" id="UP000069902">
    <property type="component" value="Chromosome cPNK"/>
</dbReference>
<evidence type="ECO:0000313" key="3">
    <source>
        <dbReference type="Proteomes" id="UP000069902"/>
    </source>
</evidence>
<reference evidence="3" key="1">
    <citation type="submission" date="2015-09" db="EMBL/GenBank/DDBJ databases">
        <authorList>
            <person name="Bertelli C."/>
        </authorList>
    </citation>
    <scope>NUCLEOTIDE SEQUENCE [LARGE SCALE GENOMIC DNA]</scope>
    <source>
        <strain evidence="3">KNic</strain>
    </source>
</reference>
<keyword evidence="3" id="KW-1185">Reference proteome</keyword>
<evidence type="ECO:0000256" key="1">
    <source>
        <dbReference type="SAM" id="Phobius"/>
    </source>
</evidence>
<keyword evidence="1" id="KW-1133">Transmembrane helix</keyword>
<proteinExistence type="predicted"/>
<dbReference type="AlphaFoldDB" id="A0A0U5ESG2"/>
<gene>
    <name evidence="2" type="ORF">PNK_1526</name>
</gene>
<dbReference type="KEGG" id="pnl:PNK_1526"/>
<name>A0A0U5ESG2_9BACT</name>
<dbReference type="RefSeq" id="WP_059061286.1">
    <property type="nucleotide sequence ID" value="NZ_LN879502.1"/>
</dbReference>
<organism evidence="2 3">
    <name type="scientific">Candidatus Protochlamydia naegleriophila</name>
    <dbReference type="NCBI Taxonomy" id="389348"/>
    <lineage>
        <taxon>Bacteria</taxon>
        <taxon>Pseudomonadati</taxon>
        <taxon>Chlamydiota</taxon>
        <taxon>Chlamydiia</taxon>
        <taxon>Parachlamydiales</taxon>
        <taxon>Parachlamydiaceae</taxon>
        <taxon>Candidatus Protochlamydia</taxon>
    </lineage>
</organism>
<accession>A0A0U5ESG2</accession>
<feature type="transmembrane region" description="Helical" evidence="1">
    <location>
        <begin position="92"/>
        <end position="117"/>
    </location>
</feature>
<keyword evidence="1" id="KW-0472">Membrane</keyword>
<keyword evidence="1" id="KW-0812">Transmembrane</keyword>
<dbReference type="PATRIC" id="fig|389348.3.peg.1711"/>
<feature type="transmembrane region" description="Helical" evidence="1">
    <location>
        <begin position="49"/>
        <end position="67"/>
    </location>
</feature>
<protein>
    <submittedName>
        <fullName evidence="2">Conserved putative membrane protein</fullName>
    </submittedName>
</protein>